<name>A0A072VCB7_MEDTR</name>
<evidence type="ECO:0000313" key="10">
    <source>
        <dbReference type="Proteomes" id="UP000002051"/>
    </source>
</evidence>
<keyword evidence="2 5" id="KW-0217">Developmental protein</keyword>
<evidence type="ECO:0000256" key="4">
    <source>
        <dbReference type="ARBA" id="ARBA00023089"/>
    </source>
</evidence>
<evidence type="ECO:0000256" key="3">
    <source>
        <dbReference type="ARBA" id="ARBA00022782"/>
    </source>
</evidence>
<feature type="coiled-coil region" evidence="6">
    <location>
        <begin position="222"/>
        <end position="312"/>
    </location>
</feature>
<evidence type="ECO:0000256" key="7">
    <source>
        <dbReference type="SAM" id="MobiDB-lite"/>
    </source>
</evidence>
<feature type="compositionally biased region" description="Basic and acidic residues" evidence="7">
    <location>
        <begin position="7"/>
        <end position="24"/>
    </location>
</feature>
<reference evidence="8 10" key="2">
    <citation type="journal article" date="2014" name="BMC Genomics">
        <title>An improved genome release (version Mt4.0) for the model legume Medicago truncatula.</title>
        <authorList>
            <person name="Tang H."/>
            <person name="Krishnakumar V."/>
            <person name="Bidwell S."/>
            <person name="Rosen B."/>
            <person name="Chan A."/>
            <person name="Zhou S."/>
            <person name="Gentzbittel L."/>
            <person name="Childs K.L."/>
            <person name="Yandell M."/>
            <person name="Gundlach H."/>
            <person name="Mayer K.F."/>
            <person name="Schwartz D.C."/>
            <person name="Town C.D."/>
        </authorList>
    </citation>
    <scope>GENOME REANNOTATION</scope>
    <source>
        <strain evidence="8">A17</strain>
        <strain evidence="9 10">cv. Jemalong A17</strain>
    </source>
</reference>
<feature type="coiled-coil region" evidence="6">
    <location>
        <begin position="124"/>
        <end position="172"/>
    </location>
</feature>
<keyword evidence="10" id="KW-1185">Reference proteome</keyword>
<dbReference type="InterPro" id="IPR012474">
    <property type="entry name" value="Frigida"/>
</dbReference>
<dbReference type="EnsemblPlants" id="KEH39246">
    <property type="protein sequence ID" value="KEH39246"/>
    <property type="gene ID" value="MTR_2g091090"/>
</dbReference>
<dbReference type="Proteomes" id="UP000002051">
    <property type="component" value="Chromosome 2"/>
</dbReference>
<dbReference type="EMBL" id="CM001218">
    <property type="protein sequence ID" value="KEH39246.1"/>
    <property type="molecule type" value="Genomic_DNA"/>
</dbReference>
<protein>
    <recommendedName>
        <fullName evidence="5">FRIGIDA-like protein</fullName>
    </recommendedName>
</protein>
<keyword evidence="4 5" id="KW-0287">Flowering</keyword>
<dbReference type="AlphaFoldDB" id="A0A072VCB7"/>
<reference evidence="8 10" key="1">
    <citation type="journal article" date="2011" name="Nature">
        <title>The Medicago genome provides insight into the evolution of rhizobial symbioses.</title>
        <authorList>
            <person name="Young N.D."/>
            <person name="Debelle F."/>
            <person name="Oldroyd G.E."/>
            <person name="Geurts R."/>
            <person name="Cannon S.B."/>
            <person name="Udvardi M.K."/>
            <person name="Benedito V.A."/>
            <person name="Mayer K.F."/>
            <person name="Gouzy J."/>
            <person name="Schoof H."/>
            <person name="Van de Peer Y."/>
            <person name="Proost S."/>
            <person name="Cook D.R."/>
            <person name="Meyers B.C."/>
            <person name="Spannagl M."/>
            <person name="Cheung F."/>
            <person name="De Mita S."/>
            <person name="Krishnakumar V."/>
            <person name="Gundlach H."/>
            <person name="Zhou S."/>
            <person name="Mudge J."/>
            <person name="Bharti A.K."/>
            <person name="Murray J.D."/>
            <person name="Naoumkina M.A."/>
            <person name="Rosen B."/>
            <person name="Silverstein K.A."/>
            <person name="Tang H."/>
            <person name="Rombauts S."/>
            <person name="Zhao P.X."/>
            <person name="Zhou P."/>
            <person name="Barbe V."/>
            <person name="Bardou P."/>
            <person name="Bechner M."/>
            <person name="Bellec A."/>
            <person name="Berger A."/>
            <person name="Berges H."/>
            <person name="Bidwell S."/>
            <person name="Bisseling T."/>
            <person name="Choisne N."/>
            <person name="Couloux A."/>
            <person name="Denny R."/>
            <person name="Deshpande S."/>
            <person name="Dai X."/>
            <person name="Doyle J.J."/>
            <person name="Dudez A.M."/>
            <person name="Farmer A.D."/>
            <person name="Fouteau S."/>
            <person name="Franken C."/>
            <person name="Gibelin C."/>
            <person name="Gish J."/>
            <person name="Goldstein S."/>
            <person name="Gonzalez A.J."/>
            <person name="Green P.J."/>
            <person name="Hallab A."/>
            <person name="Hartog M."/>
            <person name="Hua A."/>
            <person name="Humphray S.J."/>
            <person name="Jeong D.H."/>
            <person name="Jing Y."/>
            <person name="Jocker A."/>
            <person name="Kenton S.M."/>
            <person name="Kim D.J."/>
            <person name="Klee K."/>
            <person name="Lai H."/>
            <person name="Lang C."/>
            <person name="Lin S."/>
            <person name="Macmil S.L."/>
            <person name="Magdelenat G."/>
            <person name="Matthews L."/>
            <person name="McCorrison J."/>
            <person name="Monaghan E.L."/>
            <person name="Mun J.H."/>
            <person name="Najar F.Z."/>
            <person name="Nicholson C."/>
            <person name="Noirot C."/>
            <person name="O'Bleness M."/>
            <person name="Paule C.R."/>
            <person name="Poulain J."/>
            <person name="Prion F."/>
            <person name="Qin B."/>
            <person name="Qu C."/>
            <person name="Retzel E.F."/>
            <person name="Riddle C."/>
            <person name="Sallet E."/>
            <person name="Samain S."/>
            <person name="Samson N."/>
            <person name="Sanders I."/>
            <person name="Saurat O."/>
            <person name="Scarpelli C."/>
            <person name="Schiex T."/>
            <person name="Segurens B."/>
            <person name="Severin A.J."/>
            <person name="Sherrier D.J."/>
            <person name="Shi R."/>
            <person name="Sims S."/>
            <person name="Singer S.R."/>
            <person name="Sinharoy S."/>
            <person name="Sterck L."/>
            <person name="Viollet A."/>
            <person name="Wang B.B."/>
            <person name="Wang K."/>
            <person name="Wang M."/>
            <person name="Wang X."/>
            <person name="Warfsmann J."/>
            <person name="Weissenbach J."/>
            <person name="White D.D."/>
            <person name="White J.D."/>
            <person name="Wiley G.B."/>
            <person name="Wincker P."/>
            <person name="Xing Y."/>
            <person name="Yang L."/>
            <person name="Yao Z."/>
            <person name="Ying F."/>
            <person name="Zhai J."/>
            <person name="Zhou L."/>
            <person name="Zuber A."/>
            <person name="Denarie J."/>
            <person name="Dixon R.A."/>
            <person name="May G.D."/>
            <person name="Schwartz D.C."/>
            <person name="Rogers J."/>
            <person name="Quetier F."/>
            <person name="Town C.D."/>
            <person name="Roe B.A."/>
        </authorList>
    </citation>
    <scope>NUCLEOTIDE SEQUENCE [LARGE SCALE GENOMIC DNA]</scope>
    <source>
        <strain evidence="8">A17</strain>
        <strain evidence="9 10">cv. Jemalong A17</strain>
    </source>
</reference>
<dbReference type="Pfam" id="PF07899">
    <property type="entry name" value="Frigida"/>
    <property type="match status" value="1"/>
</dbReference>
<proteinExistence type="inferred from homology"/>
<keyword evidence="3 5" id="KW-0221">Differentiation</keyword>
<dbReference type="SUPFAM" id="SSF57997">
    <property type="entry name" value="Tropomyosin"/>
    <property type="match status" value="1"/>
</dbReference>
<organism evidence="8 10">
    <name type="scientific">Medicago truncatula</name>
    <name type="common">Barrel medic</name>
    <name type="synonym">Medicago tribuloides</name>
    <dbReference type="NCBI Taxonomy" id="3880"/>
    <lineage>
        <taxon>Eukaryota</taxon>
        <taxon>Viridiplantae</taxon>
        <taxon>Streptophyta</taxon>
        <taxon>Embryophyta</taxon>
        <taxon>Tracheophyta</taxon>
        <taxon>Spermatophyta</taxon>
        <taxon>Magnoliopsida</taxon>
        <taxon>eudicotyledons</taxon>
        <taxon>Gunneridae</taxon>
        <taxon>Pentapetalae</taxon>
        <taxon>rosids</taxon>
        <taxon>fabids</taxon>
        <taxon>Fabales</taxon>
        <taxon>Fabaceae</taxon>
        <taxon>Papilionoideae</taxon>
        <taxon>50 kb inversion clade</taxon>
        <taxon>NPAAA clade</taxon>
        <taxon>Hologalegina</taxon>
        <taxon>IRL clade</taxon>
        <taxon>Trifolieae</taxon>
        <taxon>Medicago</taxon>
    </lineage>
</organism>
<evidence type="ECO:0000256" key="5">
    <source>
        <dbReference type="RuleBase" id="RU364012"/>
    </source>
</evidence>
<evidence type="ECO:0000256" key="1">
    <source>
        <dbReference type="ARBA" id="ARBA00008956"/>
    </source>
</evidence>
<sequence length="654" mass="75500">MMDVEASDTRKTCGGDDNVKKEHASCQDFDSSLRTCSSKCDTYALPVKRLFENSNSLDVSVKKSKASPYDDQGKDGDGIPPTSTTKKPSKSADESFSSLMKELQLVQKSFKKCIRKRQVEKGRLQSIQKDIEECCKELEDKNKLVSCVNEIHNKMQRKVEMKEEELRTLSLKVTECTLVLKTKEEDLDAVNKLISEETEILESTRKKSINIISEMKNSCALMKEFESKQKQFKVRVKELESKEKQYEGRVEELQSKEKHFEERVTELESREKQLEELESKEEEFEEQFKSKEKQLESKNKHFERQVEDFKSKQKQFEGRWNELETKEYKLKVNEKELNLKEKQFEGQVKDPKSKMNKFDGQLKEPESRKKYIDEEKESVASYMHDQSSRAFGGTSLQLGTSEKTDGVQSLYNGILVNLQESADPSKLVLEMILNPITPLCQKGDNVVIIADYQIYLLEQLMRISPVIEPCVREKALKLAFDLKAKMKENTENSMAVLGFLLLLSIYKLLDSFDKDEVFEILAFVALHKIAVELLGSFRYFIMIIKQSFCQDFVKLLINRKQIVAAVSFSFAYDLDDKDHLVDMLREYVKNAKLICESSCKKSNSIEIKDKARDEEIASLGTVLQCISDSNLESTGLLHKEIEYRILELKAHKGY</sequence>
<dbReference type="PANTHER" id="PTHR31791">
    <property type="entry name" value="FRIGIDA-LIKE PROTEIN 3-RELATED"/>
    <property type="match status" value="1"/>
</dbReference>
<dbReference type="HOGENOM" id="CLU_017941_1_0_1"/>
<gene>
    <name evidence="8" type="ordered locus">MTR_2g091090</name>
</gene>
<evidence type="ECO:0000256" key="2">
    <source>
        <dbReference type="ARBA" id="ARBA00022473"/>
    </source>
</evidence>
<evidence type="ECO:0000256" key="6">
    <source>
        <dbReference type="SAM" id="Coils"/>
    </source>
</evidence>
<feature type="region of interest" description="Disordered" evidence="7">
    <location>
        <begin position="61"/>
        <end position="94"/>
    </location>
</feature>
<dbReference type="GO" id="GO:0030154">
    <property type="term" value="P:cell differentiation"/>
    <property type="evidence" value="ECO:0007669"/>
    <property type="project" value="UniProtKB-KW"/>
</dbReference>
<dbReference type="PANTHER" id="PTHR31791:SF37">
    <property type="entry name" value="A_TM021B04.7 PROTEIN"/>
    <property type="match status" value="1"/>
</dbReference>
<evidence type="ECO:0000313" key="9">
    <source>
        <dbReference type="EnsemblPlants" id="KEH39246"/>
    </source>
</evidence>
<reference evidence="9" key="3">
    <citation type="submission" date="2015-04" db="UniProtKB">
        <authorList>
            <consortium name="EnsemblPlants"/>
        </authorList>
    </citation>
    <scope>IDENTIFICATION</scope>
    <source>
        <strain evidence="9">cv. Jemalong A17</strain>
    </source>
</reference>
<accession>A0A072VCB7</accession>
<dbReference type="GO" id="GO:0009908">
    <property type="term" value="P:flower development"/>
    <property type="evidence" value="ECO:0007669"/>
    <property type="project" value="UniProtKB-KW"/>
</dbReference>
<feature type="region of interest" description="Disordered" evidence="7">
    <location>
        <begin position="1"/>
        <end position="24"/>
    </location>
</feature>
<evidence type="ECO:0000313" key="8">
    <source>
        <dbReference type="EMBL" id="KEH39246.1"/>
    </source>
</evidence>
<keyword evidence="6" id="KW-0175">Coiled coil</keyword>
<comment type="similarity">
    <text evidence="1 5">Belongs to the Frigida family.</text>
</comment>